<sequence>MKALAFALLGLRRFFRERTNLFFVVLMPFLMIFMMGLMFGGTSQVRLGVSGATGEPLAARLVASLGADDDVEVVRVGSRDDLVSRVERGELHAGLAIPAGYDTTLRAGGRVTLQQITRPGDIAGLTAGALIASVVPKEAAPIKAAGFAAAQGAGTFDETYRAALGSAVPGLDVKVTTTGEAVMPHGAAGFGIWAPPLLLLYTFMTALIAGVGTVENRRLGVTRRAYSTPTSAGSIVLGETLGKLVITLAQGLTVMLGSALLFGVDWGSPPGAAALVVAFILVGAGAATLLGSLMRTEAQAVSVAVILGLGLGGLGGTAVPLESFSDTMRTVAHVTPHAWAYDAFTRLVRHGAGLADILPTVALLTAAAIALFTLGAWHMHRALTR</sequence>
<dbReference type="EMBL" id="BOOW01000007">
    <property type="protein sequence ID" value="GII90918.1"/>
    <property type="molecule type" value="Genomic_DNA"/>
</dbReference>
<dbReference type="PANTHER" id="PTHR30294">
    <property type="entry name" value="MEMBRANE COMPONENT OF ABC TRANSPORTER YHHJ-RELATED"/>
    <property type="match status" value="1"/>
</dbReference>
<evidence type="ECO:0000313" key="9">
    <source>
        <dbReference type="Proteomes" id="UP000606172"/>
    </source>
</evidence>
<comment type="caution">
    <text evidence="8">The sequence shown here is derived from an EMBL/GenBank/DDBJ whole genome shotgun (WGS) entry which is preliminary data.</text>
</comment>
<accession>A0A919V4W4</accession>
<feature type="transmembrane region" description="Helical" evidence="6">
    <location>
        <begin position="244"/>
        <end position="264"/>
    </location>
</feature>
<keyword evidence="2" id="KW-1003">Cell membrane</keyword>
<proteinExistence type="predicted"/>
<keyword evidence="3 6" id="KW-0812">Transmembrane</keyword>
<name>A0A919V4W4_9ACTN</name>
<gene>
    <name evidence="8" type="primary">yfiM</name>
    <name evidence="8" type="ORF">Ssi02_11490</name>
</gene>
<reference evidence="8" key="1">
    <citation type="submission" date="2021-01" db="EMBL/GenBank/DDBJ databases">
        <title>Whole genome shotgun sequence of Sinosporangium siamense NBRC 109515.</title>
        <authorList>
            <person name="Komaki H."/>
            <person name="Tamura T."/>
        </authorList>
    </citation>
    <scope>NUCLEOTIDE SEQUENCE</scope>
    <source>
        <strain evidence="8">NBRC 109515</strain>
    </source>
</reference>
<dbReference type="Pfam" id="PF12698">
    <property type="entry name" value="ABC2_membrane_3"/>
    <property type="match status" value="1"/>
</dbReference>
<feature type="transmembrane region" description="Helical" evidence="6">
    <location>
        <begin position="357"/>
        <end position="377"/>
    </location>
</feature>
<feature type="transmembrane region" description="Helical" evidence="6">
    <location>
        <begin position="300"/>
        <end position="321"/>
    </location>
</feature>
<dbReference type="PANTHER" id="PTHR30294:SF29">
    <property type="entry name" value="MULTIDRUG ABC TRANSPORTER PERMEASE YBHS-RELATED"/>
    <property type="match status" value="1"/>
</dbReference>
<dbReference type="InterPro" id="IPR013525">
    <property type="entry name" value="ABC2_TM"/>
</dbReference>
<dbReference type="InterPro" id="IPR051449">
    <property type="entry name" value="ABC-2_transporter_component"/>
</dbReference>
<dbReference type="RefSeq" id="WP_204021759.1">
    <property type="nucleotide sequence ID" value="NZ_BOOW01000007.1"/>
</dbReference>
<evidence type="ECO:0000256" key="6">
    <source>
        <dbReference type="SAM" id="Phobius"/>
    </source>
</evidence>
<dbReference type="AlphaFoldDB" id="A0A919V4W4"/>
<keyword evidence="4 6" id="KW-1133">Transmembrane helix</keyword>
<comment type="subcellular location">
    <subcellularLocation>
        <location evidence="1">Cell membrane</location>
        <topology evidence="1">Multi-pass membrane protein</topology>
    </subcellularLocation>
</comment>
<evidence type="ECO:0000313" key="8">
    <source>
        <dbReference type="EMBL" id="GII90918.1"/>
    </source>
</evidence>
<feature type="transmembrane region" description="Helical" evidence="6">
    <location>
        <begin position="270"/>
        <end position="293"/>
    </location>
</feature>
<evidence type="ECO:0000256" key="2">
    <source>
        <dbReference type="ARBA" id="ARBA00022475"/>
    </source>
</evidence>
<feature type="domain" description="ABC-2 type transporter transmembrane" evidence="7">
    <location>
        <begin position="21"/>
        <end position="377"/>
    </location>
</feature>
<dbReference type="GO" id="GO:0140359">
    <property type="term" value="F:ABC-type transporter activity"/>
    <property type="evidence" value="ECO:0007669"/>
    <property type="project" value="InterPro"/>
</dbReference>
<dbReference type="GO" id="GO:0005886">
    <property type="term" value="C:plasma membrane"/>
    <property type="evidence" value="ECO:0007669"/>
    <property type="project" value="UniProtKB-SubCell"/>
</dbReference>
<keyword evidence="5 6" id="KW-0472">Membrane</keyword>
<evidence type="ECO:0000259" key="7">
    <source>
        <dbReference type="Pfam" id="PF12698"/>
    </source>
</evidence>
<evidence type="ECO:0000256" key="5">
    <source>
        <dbReference type="ARBA" id="ARBA00023136"/>
    </source>
</evidence>
<evidence type="ECO:0000256" key="1">
    <source>
        <dbReference type="ARBA" id="ARBA00004651"/>
    </source>
</evidence>
<keyword evidence="9" id="KW-1185">Reference proteome</keyword>
<evidence type="ECO:0000256" key="4">
    <source>
        <dbReference type="ARBA" id="ARBA00022989"/>
    </source>
</evidence>
<protein>
    <submittedName>
        <fullName evidence="8">Transport permease YfiM</fullName>
    </submittedName>
</protein>
<evidence type="ECO:0000256" key="3">
    <source>
        <dbReference type="ARBA" id="ARBA00022692"/>
    </source>
</evidence>
<feature type="transmembrane region" description="Helical" evidence="6">
    <location>
        <begin position="21"/>
        <end position="40"/>
    </location>
</feature>
<organism evidence="8 9">
    <name type="scientific">Sinosporangium siamense</name>
    <dbReference type="NCBI Taxonomy" id="1367973"/>
    <lineage>
        <taxon>Bacteria</taxon>
        <taxon>Bacillati</taxon>
        <taxon>Actinomycetota</taxon>
        <taxon>Actinomycetes</taxon>
        <taxon>Streptosporangiales</taxon>
        <taxon>Streptosporangiaceae</taxon>
        <taxon>Sinosporangium</taxon>
    </lineage>
</organism>
<feature type="transmembrane region" description="Helical" evidence="6">
    <location>
        <begin position="192"/>
        <end position="214"/>
    </location>
</feature>
<dbReference type="Proteomes" id="UP000606172">
    <property type="component" value="Unassembled WGS sequence"/>
</dbReference>